<proteinExistence type="predicted"/>
<comment type="caution">
    <text evidence="2">The sequence shown here is derived from an EMBL/GenBank/DDBJ whole genome shotgun (WGS) entry which is preliminary data.</text>
</comment>
<accession>A0A6A1WL09</accession>
<dbReference type="InterPro" id="IPR004158">
    <property type="entry name" value="DUF247_pln"/>
</dbReference>
<dbReference type="EMBL" id="RXIC02000019">
    <property type="protein sequence ID" value="KAB1225176.1"/>
    <property type="molecule type" value="Genomic_DNA"/>
</dbReference>
<protein>
    <submittedName>
        <fullName evidence="2">Uncharacterized protein</fullName>
    </submittedName>
</protein>
<gene>
    <name evidence="2" type="ORF">CJ030_MR1G016610</name>
</gene>
<dbReference type="Proteomes" id="UP000516437">
    <property type="component" value="Chromosome 1"/>
</dbReference>
<dbReference type="PANTHER" id="PTHR31170:SF9">
    <property type="entry name" value="PROTEIN, PUTATIVE (DUF247)-RELATED"/>
    <property type="match status" value="1"/>
</dbReference>
<evidence type="ECO:0000313" key="3">
    <source>
        <dbReference type="Proteomes" id="UP000516437"/>
    </source>
</evidence>
<name>A0A6A1WL09_9ROSI</name>
<dbReference type="OrthoDB" id="591587at2759"/>
<feature type="region of interest" description="Disordered" evidence="1">
    <location>
        <begin position="271"/>
        <end position="298"/>
    </location>
</feature>
<dbReference type="Pfam" id="PF03140">
    <property type="entry name" value="DUF247"/>
    <property type="match status" value="1"/>
</dbReference>
<evidence type="ECO:0000313" key="2">
    <source>
        <dbReference type="EMBL" id="KAB1225176.1"/>
    </source>
</evidence>
<feature type="region of interest" description="Disordered" evidence="1">
    <location>
        <begin position="339"/>
        <end position="358"/>
    </location>
</feature>
<dbReference type="AlphaFoldDB" id="A0A6A1WL09"/>
<keyword evidence="3" id="KW-1185">Reference proteome</keyword>
<dbReference type="PANTHER" id="PTHR31170">
    <property type="entry name" value="BNAC04G53230D PROTEIN"/>
    <property type="match status" value="1"/>
</dbReference>
<organism evidence="2 3">
    <name type="scientific">Morella rubra</name>
    <name type="common">Chinese bayberry</name>
    <dbReference type="NCBI Taxonomy" id="262757"/>
    <lineage>
        <taxon>Eukaryota</taxon>
        <taxon>Viridiplantae</taxon>
        <taxon>Streptophyta</taxon>
        <taxon>Embryophyta</taxon>
        <taxon>Tracheophyta</taxon>
        <taxon>Spermatophyta</taxon>
        <taxon>Magnoliopsida</taxon>
        <taxon>eudicotyledons</taxon>
        <taxon>Gunneridae</taxon>
        <taxon>Pentapetalae</taxon>
        <taxon>rosids</taxon>
        <taxon>fabids</taxon>
        <taxon>Fagales</taxon>
        <taxon>Myricaceae</taxon>
        <taxon>Morella</taxon>
    </lineage>
</organism>
<evidence type="ECO:0000256" key="1">
    <source>
        <dbReference type="SAM" id="MobiDB-lite"/>
    </source>
</evidence>
<reference evidence="2 3" key="1">
    <citation type="journal article" date="2019" name="Plant Biotechnol. J.">
        <title>The red bayberry genome and genetic basis of sex determination.</title>
        <authorList>
            <person name="Jia H.M."/>
            <person name="Jia H.J."/>
            <person name="Cai Q.L."/>
            <person name="Wang Y."/>
            <person name="Zhao H.B."/>
            <person name="Yang W.F."/>
            <person name="Wang G.Y."/>
            <person name="Li Y.H."/>
            <person name="Zhan D.L."/>
            <person name="Shen Y.T."/>
            <person name="Niu Q.F."/>
            <person name="Chang L."/>
            <person name="Qiu J."/>
            <person name="Zhao L."/>
            <person name="Xie H.B."/>
            <person name="Fu W.Y."/>
            <person name="Jin J."/>
            <person name="Li X.W."/>
            <person name="Jiao Y."/>
            <person name="Zhou C.C."/>
            <person name="Tu T."/>
            <person name="Chai C.Y."/>
            <person name="Gao J.L."/>
            <person name="Fan L.J."/>
            <person name="van de Weg E."/>
            <person name="Wang J.Y."/>
            <person name="Gao Z.S."/>
        </authorList>
    </citation>
    <scope>NUCLEOTIDE SEQUENCE [LARGE SCALE GENOMIC DNA]</scope>
    <source>
        <tissue evidence="2">Leaves</tissue>
    </source>
</reference>
<sequence>MGLLEIRKRKLTSRKDDQIAATDSVPIQRQDWIIDVSQVIREPAQWPECCIYRVPKKLRNVNKDAYTPKLISIGPLHHGSEELKDMEKLKVRYFKLYCDRVLKGDEGGASTADHEKEVQLQKRLASVVAENSEKIRHCYAECPPLGDEEFVRMILVDATFIIELFLRALGDAEDHGNDYILSKPWLGDGIKQDLILLENQLPFFILEKIHEQFSMPVGREKTDFLALSVGCFSLFFDFDDNKKSGLTEVKHFTHLLRCLYKSTVGHLNRSSEPDAVDLEGGENVDYQNSASKKPDKAGPNDGMIGYTLCAGVGFKRVAGHGLLEEELIKRSELDAADLEGGESVDHQNSASKKPDKASLNDGMVWNNLRSVSKLEEAGVEFKMVEGGLHDIEFKKEKSLEWIPCLNCSWLLTCLPCFKCFPCLVSMQPFLEVPQFVVDDSTETVFRNLMALEQCHYPN</sequence>